<evidence type="ECO:0000313" key="2">
    <source>
        <dbReference type="Proteomes" id="UP000052022"/>
    </source>
</evidence>
<keyword evidence="2" id="KW-1185">Reference proteome</keyword>
<dbReference type="AlphaFoldDB" id="A0A0N7LZ83"/>
<accession>A0A0N7LZ83</accession>
<dbReference type="Proteomes" id="UP000052022">
    <property type="component" value="Unassembled WGS sequence"/>
</dbReference>
<sequence>MMVILKHQTAQIIPLKRTLAQTAANGRKKLILSNAACCLEVCNRVSGFFLRAVGVHTT</sequence>
<protein>
    <submittedName>
        <fullName evidence="1">Uncharacterized protein</fullName>
    </submittedName>
</protein>
<proteinExistence type="predicted"/>
<dbReference type="EMBL" id="CYSD01000016">
    <property type="protein sequence ID" value="CUH76945.1"/>
    <property type="molecule type" value="Genomic_DNA"/>
</dbReference>
<reference evidence="1 2" key="1">
    <citation type="submission" date="2015-09" db="EMBL/GenBank/DDBJ databases">
        <authorList>
            <consortium name="Swine Surveillance"/>
        </authorList>
    </citation>
    <scope>NUCLEOTIDE SEQUENCE [LARGE SCALE GENOMIC DNA]</scope>
    <source>
        <strain evidence="1 2">CECT 7557</strain>
    </source>
</reference>
<evidence type="ECO:0000313" key="1">
    <source>
        <dbReference type="EMBL" id="CUH76945.1"/>
    </source>
</evidence>
<name>A0A0N7LZ83_9RHOB</name>
<gene>
    <name evidence="1" type="ORF">TRM7557_01135</name>
</gene>
<organism evidence="1 2">
    <name type="scientific">Tritonibacter multivorans</name>
    <dbReference type="NCBI Taxonomy" id="928856"/>
    <lineage>
        <taxon>Bacteria</taxon>
        <taxon>Pseudomonadati</taxon>
        <taxon>Pseudomonadota</taxon>
        <taxon>Alphaproteobacteria</taxon>
        <taxon>Rhodobacterales</taxon>
        <taxon>Paracoccaceae</taxon>
        <taxon>Tritonibacter</taxon>
    </lineage>
</organism>